<dbReference type="EMBL" id="CP104003">
    <property type="protein sequence ID" value="UWM54775.1"/>
    <property type="molecule type" value="Genomic_DNA"/>
</dbReference>
<reference evidence="1" key="1">
    <citation type="submission" date="2022-09" db="EMBL/GenBank/DDBJ databases">
        <title>Diverse halophilic archaea isolated from saline environments.</title>
        <authorList>
            <person name="Cui H.-L."/>
        </authorList>
    </citation>
    <scope>NUCLEOTIDE SEQUENCE</scope>
    <source>
        <strain evidence="1">ZS-35-S2</strain>
    </source>
</reference>
<dbReference type="Proteomes" id="UP001057580">
    <property type="component" value="Chromosome"/>
</dbReference>
<dbReference type="AlphaFoldDB" id="A0A9E7R504"/>
<organism evidence="1 2">
    <name type="scientific">Salinirubellus salinus</name>
    <dbReference type="NCBI Taxonomy" id="1364945"/>
    <lineage>
        <taxon>Archaea</taxon>
        <taxon>Methanobacteriati</taxon>
        <taxon>Methanobacteriota</taxon>
        <taxon>Stenosarchaea group</taxon>
        <taxon>Halobacteria</taxon>
        <taxon>Halobacteriales</taxon>
        <taxon>Natronomonadaceae</taxon>
        <taxon>Salinirubellus</taxon>
    </lineage>
</organism>
<gene>
    <name evidence="1" type="ORF">N0B31_00505</name>
</gene>
<evidence type="ECO:0000313" key="1">
    <source>
        <dbReference type="EMBL" id="UWM54775.1"/>
    </source>
</evidence>
<dbReference type="RefSeq" id="WP_260593763.1">
    <property type="nucleotide sequence ID" value="NZ_CP104003.1"/>
</dbReference>
<dbReference type="PROSITE" id="PS51257">
    <property type="entry name" value="PROKAR_LIPOPROTEIN"/>
    <property type="match status" value="1"/>
</dbReference>
<accession>A0A9E7R504</accession>
<dbReference type="KEGG" id="ssai:N0B31_00505"/>
<sequence length="124" mass="13202">MNASRRRLLALVVTAGSGTLAGCTASSGANPFLKLESGLDDPVTLSVTVRRAATNEVTSEGSYEVPPRSLRQIRVLGNDRYRVTARAPFDAVTFECEPTCRSATTAVFVTPEREVNAAVQACPD</sequence>
<name>A0A9E7R504_9EURY</name>
<protein>
    <recommendedName>
        <fullName evidence="3">Lipoprotein</fullName>
    </recommendedName>
</protein>
<dbReference type="GeneID" id="74940857"/>
<keyword evidence="2" id="KW-1185">Reference proteome</keyword>
<evidence type="ECO:0008006" key="3">
    <source>
        <dbReference type="Google" id="ProtNLM"/>
    </source>
</evidence>
<proteinExistence type="predicted"/>
<evidence type="ECO:0000313" key="2">
    <source>
        <dbReference type="Proteomes" id="UP001057580"/>
    </source>
</evidence>